<reference evidence="2 3" key="1">
    <citation type="submission" date="2024-11" db="EMBL/GenBank/DDBJ databases">
        <title>Adaptive evolution of stress response genes in parasites aligns with host niche diversity.</title>
        <authorList>
            <person name="Hahn C."/>
            <person name="Resl P."/>
        </authorList>
    </citation>
    <scope>NUCLEOTIDE SEQUENCE [LARGE SCALE GENOMIC DNA]</scope>
    <source>
        <strain evidence="2">EGGRZ-B1_66</strain>
        <tissue evidence="2">Body</tissue>
    </source>
</reference>
<dbReference type="Proteomes" id="UP001626550">
    <property type="component" value="Unassembled WGS sequence"/>
</dbReference>
<keyword evidence="1" id="KW-0106">Calcium</keyword>
<evidence type="ECO:0000256" key="1">
    <source>
        <dbReference type="ARBA" id="ARBA00022837"/>
    </source>
</evidence>
<name>A0ABD2PV47_9PLAT</name>
<sequence>ILRLASKSNFPLYGSLLNRICDTFDRNNNNSVSWPDFYNFLEKLHSLLVETKPELGKKFSSAPLVSEASKKQSSRQRAINNFRRIVREASLNFDC</sequence>
<dbReference type="EMBL" id="JBJKFK010002541">
    <property type="protein sequence ID" value="KAL3310948.1"/>
    <property type="molecule type" value="Genomic_DNA"/>
</dbReference>
<dbReference type="PROSITE" id="PS00018">
    <property type="entry name" value="EF_HAND_1"/>
    <property type="match status" value="1"/>
</dbReference>
<evidence type="ECO:0008006" key="4">
    <source>
        <dbReference type="Google" id="ProtNLM"/>
    </source>
</evidence>
<protein>
    <recommendedName>
        <fullName evidence="4">EF-hand domain-containing protein</fullName>
    </recommendedName>
</protein>
<evidence type="ECO:0000313" key="3">
    <source>
        <dbReference type="Proteomes" id="UP001626550"/>
    </source>
</evidence>
<organism evidence="2 3">
    <name type="scientific">Cichlidogyrus casuarinus</name>
    <dbReference type="NCBI Taxonomy" id="1844966"/>
    <lineage>
        <taxon>Eukaryota</taxon>
        <taxon>Metazoa</taxon>
        <taxon>Spiralia</taxon>
        <taxon>Lophotrochozoa</taxon>
        <taxon>Platyhelminthes</taxon>
        <taxon>Monogenea</taxon>
        <taxon>Monopisthocotylea</taxon>
        <taxon>Dactylogyridea</taxon>
        <taxon>Ancyrocephalidae</taxon>
        <taxon>Cichlidogyrus</taxon>
    </lineage>
</organism>
<evidence type="ECO:0000313" key="2">
    <source>
        <dbReference type="EMBL" id="KAL3310948.1"/>
    </source>
</evidence>
<proteinExistence type="predicted"/>
<dbReference type="SUPFAM" id="SSF47473">
    <property type="entry name" value="EF-hand"/>
    <property type="match status" value="1"/>
</dbReference>
<accession>A0ABD2PV47</accession>
<dbReference type="InterPro" id="IPR018247">
    <property type="entry name" value="EF_Hand_1_Ca_BS"/>
</dbReference>
<gene>
    <name evidence="2" type="ORF">Ciccas_010479</name>
</gene>
<feature type="non-terminal residue" evidence="2">
    <location>
        <position position="1"/>
    </location>
</feature>
<dbReference type="InterPro" id="IPR011992">
    <property type="entry name" value="EF-hand-dom_pair"/>
</dbReference>
<keyword evidence="3" id="KW-1185">Reference proteome</keyword>
<dbReference type="AlphaFoldDB" id="A0ABD2PV47"/>
<comment type="caution">
    <text evidence="2">The sequence shown here is derived from an EMBL/GenBank/DDBJ whole genome shotgun (WGS) entry which is preliminary data.</text>
</comment>